<dbReference type="EMBL" id="JBHFFA010000006">
    <property type="protein sequence ID" value="KAL2621223.1"/>
    <property type="molecule type" value="Genomic_DNA"/>
</dbReference>
<keyword evidence="1" id="KW-0472">Membrane</keyword>
<organism evidence="2 3">
    <name type="scientific">Riccia fluitans</name>
    <dbReference type="NCBI Taxonomy" id="41844"/>
    <lineage>
        <taxon>Eukaryota</taxon>
        <taxon>Viridiplantae</taxon>
        <taxon>Streptophyta</taxon>
        <taxon>Embryophyta</taxon>
        <taxon>Marchantiophyta</taxon>
        <taxon>Marchantiopsida</taxon>
        <taxon>Marchantiidae</taxon>
        <taxon>Marchantiales</taxon>
        <taxon>Ricciaceae</taxon>
        <taxon>Riccia</taxon>
    </lineage>
</organism>
<proteinExistence type="predicted"/>
<feature type="transmembrane region" description="Helical" evidence="1">
    <location>
        <begin position="232"/>
        <end position="254"/>
    </location>
</feature>
<evidence type="ECO:0000313" key="2">
    <source>
        <dbReference type="EMBL" id="KAL2621223.1"/>
    </source>
</evidence>
<keyword evidence="1" id="KW-0812">Transmembrane</keyword>
<evidence type="ECO:0000313" key="3">
    <source>
        <dbReference type="Proteomes" id="UP001605036"/>
    </source>
</evidence>
<name>A0ABD1Y385_9MARC</name>
<evidence type="ECO:0000256" key="1">
    <source>
        <dbReference type="SAM" id="Phobius"/>
    </source>
</evidence>
<dbReference type="Proteomes" id="UP001605036">
    <property type="component" value="Unassembled WGS sequence"/>
</dbReference>
<sequence length="299" mass="32385">MEIILETSMPILKVHLCEWLWKDPTEVIAKRNTLQAGWRKIGLLEAWNQDTQPAAIGRNASGTLFAPAAIGRNASGTLFAAENIVEVKEESYCEVDEEWLGDLDPALVFDTAGGKLIDLKSGLEATTKGVHTVVTSDLEAEKLGKLGASVLMIMSCVIQISQGADSTHIGNLNIRAADADTGKAKASDVPEVFAQSFPVAFGVDTTKWICAGTRCYPAWYSRISFRSGQDNLWVILLGLIAPQILLPGKLAAFLCVRPSMHSIGTKPLTLEGRMVMAPISVSVYISVSWRAASSARKYY</sequence>
<keyword evidence="1" id="KW-1133">Transmembrane helix</keyword>
<reference evidence="2 3" key="1">
    <citation type="submission" date="2024-09" db="EMBL/GenBank/DDBJ databases">
        <title>Chromosome-scale assembly of Riccia fluitans.</title>
        <authorList>
            <person name="Paukszto L."/>
            <person name="Sawicki J."/>
            <person name="Karawczyk K."/>
            <person name="Piernik-Szablinska J."/>
            <person name="Szczecinska M."/>
            <person name="Mazdziarz M."/>
        </authorList>
    </citation>
    <scope>NUCLEOTIDE SEQUENCE [LARGE SCALE GENOMIC DNA]</scope>
    <source>
        <strain evidence="2">Rf_01</strain>
        <tissue evidence="2">Aerial parts of the thallus</tissue>
    </source>
</reference>
<feature type="transmembrane region" description="Helical" evidence="1">
    <location>
        <begin position="274"/>
        <end position="292"/>
    </location>
</feature>
<gene>
    <name evidence="2" type="ORF">R1flu_001428</name>
</gene>
<dbReference type="AlphaFoldDB" id="A0ABD1Y385"/>
<comment type="caution">
    <text evidence="2">The sequence shown here is derived from an EMBL/GenBank/DDBJ whole genome shotgun (WGS) entry which is preliminary data.</text>
</comment>
<protein>
    <submittedName>
        <fullName evidence="2">Uncharacterized protein</fullName>
    </submittedName>
</protein>
<accession>A0ABD1Y385</accession>
<keyword evidence="3" id="KW-1185">Reference proteome</keyword>